<comment type="caution">
    <text evidence="1">The sequence shown here is derived from an EMBL/GenBank/DDBJ whole genome shotgun (WGS) entry which is preliminary data.</text>
</comment>
<evidence type="ECO:0000313" key="2">
    <source>
        <dbReference type="Proteomes" id="UP001595867"/>
    </source>
</evidence>
<dbReference type="InterPro" id="IPR011044">
    <property type="entry name" value="Quino_amine_DH_bsu"/>
</dbReference>
<sequence>MNSSEMRALARNVVVRVANHDPGWRLAYPVRRLIRAGDRGYQIAADAVWECWMLDPGERWWTALRRWGRPADRCSKLSSGFFGPEEMHRLSFVALDRPEISWSAEGLVQALGRRDHPIAEIARQRLLDPGEHVRIDDVCLAATGSPDAVGFLTSAGILPAGLPARAAYLLLTKQQERFWELDPDQALLTRAYRELPALRPALREEMPWFGDLDPARILRTALAGARKTPAEIAYVTRQMVAGHDWAGLWWFARDLSPIEAVVALRDADPEWQPAGRDGAELYSLLRSTDEHHLRERIEVLAAPRRLVVSGPVLHGAFSADERTIAVTVRSKLLVYDVESADLTTVHDLDDIEPGPVSFEDDRPIVCQLWRHQSPARSTLWRFESGRRTGRALVGWGHALLPGTVDGTTQVALTRRTPGSPSPELMLVRRHGPRATRPPRLAVAPAGSRLCTDPVSRRLAFAGDRLVVAELGRGNQLRCLAVSPHVGERVWQGLCLAGPDRLFSVDRDELVRWEIVDGRLEATGRLPCFYDGIAWVPYRNAVAVHDFTRGVRYLDADTLEPQDQPGELRDSTDVRVLWSAPGGSGSHASGGYREIQVIPASSAALSHLARQPMTDARLATVPHDAAARDRAGPLADLLAANDRYRTSVRSAG</sequence>
<reference evidence="2" key="1">
    <citation type="journal article" date="2019" name="Int. J. Syst. Evol. Microbiol.">
        <title>The Global Catalogue of Microorganisms (GCM) 10K type strain sequencing project: providing services to taxonomists for standard genome sequencing and annotation.</title>
        <authorList>
            <consortium name="The Broad Institute Genomics Platform"/>
            <consortium name="The Broad Institute Genome Sequencing Center for Infectious Disease"/>
            <person name="Wu L."/>
            <person name="Ma J."/>
        </authorList>
    </citation>
    <scope>NUCLEOTIDE SEQUENCE [LARGE SCALE GENOMIC DNA]</scope>
    <source>
        <strain evidence="2">TBRC 5832</strain>
    </source>
</reference>
<protein>
    <submittedName>
        <fullName evidence="1">Uncharacterized protein</fullName>
    </submittedName>
</protein>
<gene>
    <name evidence="1" type="ORF">ACFO0C_36105</name>
</gene>
<dbReference type="SUPFAM" id="SSF50969">
    <property type="entry name" value="YVTN repeat-like/Quinoprotein amine dehydrogenase"/>
    <property type="match status" value="1"/>
</dbReference>
<keyword evidence="2" id="KW-1185">Reference proteome</keyword>
<accession>A0ABV8J265</accession>
<dbReference type="RefSeq" id="WP_378071263.1">
    <property type="nucleotide sequence ID" value="NZ_JBHSBL010000024.1"/>
</dbReference>
<organism evidence="1 2">
    <name type="scientific">Actinoplanes subglobosus</name>
    <dbReference type="NCBI Taxonomy" id="1547892"/>
    <lineage>
        <taxon>Bacteria</taxon>
        <taxon>Bacillati</taxon>
        <taxon>Actinomycetota</taxon>
        <taxon>Actinomycetes</taxon>
        <taxon>Micromonosporales</taxon>
        <taxon>Micromonosporaceae</taxon>
        <taxon>Actinoplanes</taxon>
    </lineage>
</organism>
<dbReference type="Proteomes" id="UP001595867">
    <property type="component" value="Unassembled WGS sequence"/>
</dbReference>
<evidence type="ECO:0000313" key="1">
    <source>
        <dbReference type="EMBL" id="MFC4070384.1"/>
    </source>
</evidence>
<dbReference type="EMBL" id="JBHSBL010000024">
    <property type="protein sequence ID" value="MFC4070384.1"/>
    <property type="molecule type" value="Genomic_DNA"/>
</dbReference>
<name>A0ABV8J265_9ACTN</name>
<proteinExistence type="predicted"/>